<dbReference type="CTD" id="20206055"/>
<keyword evidence="14" id="KW-1185">Reference proteome</keyword>
<dbReference type="Proteomes" id="UP000015101">
    <property type="component" value="Unassembled WGS sequence"/>
</dbReference>
<dbReference type="eggNOG" id="KOG1462">
    <property type="taxonomic scope" value="Eukaryota"/>
</dbReference>
<dbReference type="HOGENOM" id="CLU_016743_0_0_1"/>
<organism evidence="13 14">
    <name type="scientific">Helobdella robusta</name>
    <name type="common">Californian leech</name>
    <dbReference type="NCBI Taxonomy" id="6412"/>
    <lineage>
        <taxon>Eukaryota</taxon>
        <taxon>Metazoa</taxon>
        <taxon>Spiralia</taxon>
        <taxon>Lophotrochozoa</taxon>
        <taxon>Annelida</taxon>
        <taxon>Clitellata</taxon>
        <taxon>Hirudinea</taxon>
        <taxon>Rhynchobdellida</taxon>
        <taxon>Glossiphoniidae</taxon>
        <taxon>Helobdella</taxon>
    </lineage>
</organism>
<protein>
    <recommendedName>
        <fullName evidence="6">Translation initiation factor eIF2B subunit gamma</fullName>
    </recommendedName>
    <alternativeName>
        <fullName evidence="7">eIF2B GDP-GTP exchange factor subunit gamma</fullName>
    </alternativeName>
</protein>
<dbReference type="GO" id="GO:0005829">
    <property type="term" value="C:cytosol"/>
    <property type="evidence" value="ECO:0007669"/>
    <property type="project" value="UniProtKB-SubCell"/>
</dbReference>
<comment type="function">
    <text evidence="8">Acts as a component of the translation initiation factor 2B (eIF2B) complex, which catalyzes the exchange of GDP for GTP on the eukaryotic initiation factor 2 (eIF2) complex gamma subunit. Its guanine nucleotide exchange factor activity is repressed when bound to eIF2 complex phosphorylated on the alpha subunit, thereby limiting the amount of methionyl-initiator methionine tRNA available to the ribosome and consequently global translation is repressed.</text>
</comment>
<dbReference type="InterPro" id="IPR051960">
    <property type="entry name" value="eIF2B_gamma"/>
</dbReference>
<dbReference type="Gene3D" id="3.90.550.10">
    <property type="entry name" value="Spore Coat Polysaccharide Biosynthesis Protein SpsA, Chain A"/>
    <property type="match status" value="1"/>
</dbReference>
<dbReference type="InterPro" id="IPR005835">
    <property type="entry name" value="NTP_transferase_dom"/>
</dbReference>
<evidence type="ECO:0000313" key="13">
    <source>
        <dbReference type="EnsemblMetazoa" id="HelroP177025"/>
    </source>
</evidence>
<dbReference type="KEGG" id="hro:HELRODRAFT_177025"/>
<dbReference type="GO" id="GO:0003743">
    <property type="term" value="F:translation initiation factor activity"/>
    <property type="evidence" value="ECO:0000318"/>
    <property type="project" value="GO_Central"/>
</dbReference>
<dbReference type="STRING" id="6412.T1FB56"/>
<gene>
    <name evidence="13" type="primary">20206055</name>
    <name evidence="12" type="ORF">HELRODRAFT_177025</name>
</gene>
<dbReference type="PANTHER" id="PTHR45989:SF1">
    <property type="entry name" value="TRANSLATION INITIATION FACTOR EIF-2B SUBUNIT GAMMA"/>
    <property type="match status" value="1"/>
</dbReference>
<evidence type="ECO:0000256" key="10">
    <source>
        <dbReference type="SAM" id="MobiDB-lite"/>
    </source>
</evidence>
<name>T1FB56_HELRO</name>
<dbReference type="SUPFAM" id="SSF53448">
    <property type="entry name" value="Nucleotide-diphospho-sugar transferases"/>
    <property type="match status" value="1"/>
</dbReference>
<dbReference type="EMBL" id="KB097144">
    <property type="protein sequence ID" value="ESN98545.1"/>
    <property type="molecule type" value="Genomic_DNA"/>
</dbReference>
<dbReference type="FunCoup" id="T1FB56">
    <property type="interactions" value="1760"/>
</dbReference>
<evidence type="ECO:0000259" key="11">
    <source>
        <dbReference type="Pfam" id="PF00483"/>
    </source>
</evidence>
<feature type="region of interest" description="Disordered" evidence="10">
    <location>
        <begin position="294"/>
        <end position="314"/>
    </location>
</feature>
<dbReference type="EnsemblMetazoa" id="HelroT177025">
    <property type="protein sequence ID" value="HelroP177025"/>
    <property type="gene ID" value="HelroG177025"/>
</dbReference>
<dbReference type="GO" id="GO:0005851">
    <property type="term" value="C:eukaryotic translation initiation factor 2B complex"/>
    <property type="evidence" value="ECO:0000318"/>
    <property type="project" value="GO_Central"/>
</dbReference>
<comment type="similarity">
    <text evidence="2">Belongs to the eIF-2B gamma/epsilon subunits family.</text>
</comment>
<feature type="compositionally biased region" description="Basic and acidic residues" evidence="10">
    <location>
        <begin position="391"/>
        <end position="405"/>
    </location>
</feature>
<dbReference type="RefSeq" id="XP_009023483.1">
    <property type="nucleotide sequence ID" value="XM_009025235.1"/>
</dbReference>
<evidence type="ECO:0000256" key="5">
    <source>
        <dbReference type="ARBA" id="ARBA00022917"/>
    </source>
</evidence>
<comment type="subunit">
    <text evidence="9">Component of the translation initiation factor 2B (eIF2B) complex which is a heterodecamer of two sets of five different subunits: alpha, beta, gamma, delta and epsilon. Subunits alpha, beta and delta comprise a regulatory subcomplex and subunits epsilon and gamma comprise a catalytic subcomplex. Within the complex, the hexameric regulatory complex resides at the center, with the two heterodimeric catalytic subcomplexes bound on opposite sides.</text>
</comment>
<evidence type="ECO:0000313" key="12">
    <source>
        <dbReference type="EMBL" id="ESN98545.1"/>
    </source>
</evidence>
<dbReference type="Pfam" id="PF00483">
    <property type="entry name" value="NTP_transferase"/>
    <property type="match status" value="1"/>
</dbReference>
<sequence>MAAITTSKVEYLPIIMAGGKGSQLIQMTSDIPKSLLPIANKPMIYYPIKWLETSGFEEVKIVTTKLILTKLQDGLKDYFLEGKGIKLDYVVLPDHDESEDLGTVDAIKFMLQDIKMDVIVVSCDFICDENFCLRRLDQVHKSKNASISMLLSSPPNLTDVPVPVPESNRSVDRDFVGFDKTNRIVFLSPESYLEDKIELRMTKLRAVPHIELRSNLVDCHLYIISRPFLNLVDFVKSFSLSSDFIPWLAGQSVEASSSVLKFFDQSKSPESEFEEEINDLDRLIAEQNYKYLTSNSNNLNNNNNNNNNNSNNKSSANINVYALIHDSGFGSNNNNKENKNIKENSNANKDVVVGDSFCMRANTLATYCKANQIRGTSLIGQGTKVGNETRQGTETKQGIDSKPANETKPGQRSHVRNSTMSNSLICSDAKIADEVVMKNSFVGHSQSVPQGTYTSEEICKEEHDEEDIL</sequence>
<evidence type="ECO:0000256" key="3">
    <source>
        <dbReference type="ARBA" id="ARBA00022490"/>
    </source>
</evidence>
<proteinExistence type="inferred from homology"/>
<reference evidence="12 14" key="2">
    <citation type="journal article" date="2013" name="Nature">
        <title>Insights into bilaterian evolution from three spiralian genomes.</title>
        <authorList>
            <person name="Simakov O."/>
            <person name="Marletaz F."/>
            <person name="Cho S.J."/>
            <person name="Edsinger-Gonzales E."/>
            <person name="Havlak P."/>
            <person name="Hellsten U."/>
            <person name="Kuo D.H."/>
            <person name="Larsson T."/>
            <person name="Lv J."/>
            <person name="Arendt D."/>
            <person name="Savage R."/>
            <person name="Osoegawa K."/>
            <person name="de Jong P."/>
            <person name="Grimwood J."/>
            <person name="Chapman J.A."/>
            <person name="Shapiro H."/>
            <person name="Aerts A."/>
            <person name="Otillar R.P."/>
            <person name="Terry A.Y."/>
            <person name="Boore J.L."/>
            <person name="Grigoriev I.V."/>
            <person name="Lindberg D.R."/>
            <person name="Seaver E.C."/>
            <person name="Weisblat D.A."/>
            <person name="Putnam N.H."/>
            <person name="Rokhsar D.S."/>
        </authorList>
    </citation>
    <scope>NUCLEOTIDE SEQUENCE</scope>
</reference>
<evidence type="ECO:0000256" key="2">
    <source>
        <dbReference type="ARBA" id="ARBA00007878"/>
    </source>
</evidence>
<dbReference type="GeneID" id="20206055"/>
<keyword evidence="4" id="KW-0396">Initiation factor</keyword>
<keyword evidence="5" id="KW-0648">Protein biosynthesis</keyword>
<dbReference type="GO" id="GO:0002183">
    <property type="term" value="P:cytoplasmic translational initiation"/>
    <property type="evidence" value="ECO:0000318"/>
    <property type="project" value="GO_Central"/>
</dbReference>
<dbReference type="GO" id="GO:0005085">
    <property type="term" value="F:guanyl-nucleotide exchange factor activity"/>
    <property type="evidence" value="ECO:0000318"/>
    <property type="project" value="GO_Central"/>
</dbReference>
<feature type="domain" description="Nucleotidyl transferase" evidence="11">
    <location>
        <begin position="13"/>
        <end position="147"/>
    </location>
</feature>
<keyword evidence="3" id="KW-0963">Cytoplasm</keyword>
<evidence type="ECO:0000256" key="1">
    <source>
        <dbReference type="ARBA" id="ARBA00004514"/>
    </source>
</evidence>
<reference evidence="14" key="1">
    <citation type="submission" date="2012-12" db="EMBL/GenBank/DDBJ databases">
        <authorList>
            <person name="Hellsten U."/>
            <person name="Grimwood J."/>
            <person name="Chapman J.A."/>
            <person name="Shapiro H."/>
            <person name="Aerts A."/>
            <person name="Otillar R.P."/>
            <person name="Terry A.Y."/>
            <person name="Boore J.L."/>
            <person name="Simakov O."/>
            <person name="Marletaz F."/>
            <person name="Cho S.-J."/>
            <person name="Edsinger-Gonzales E."/>
            <person name="Havlak P."/>
            <person name="Kuo D.-H."/>
            <person name="Larsson T."/>
            <person name="Lv J."/>
            <person name="Arendt D."/>
            <person name="Savage R."/>
            <person name="Osoegawa K."/>
            <person name="de Jong P."/>
            <person name="Lindberg D.R."/>
            <person name="Seaver E.C."/>
            <person name="Weisblat D.A."/>
            <person name="Putnam N.H."/>
            <person name="Grigoriev I.V."/>
            <person name="Rokhsar D.S."/>
        </authorList>
    </citation>
    <scope>NUCLEOTIDE SEQUENCE</scope>
</reference>
<comment type="subcellular location">
    <subcellularLocation>
        <location evidence="1">Cytoplasm</location>
        <location evidence="1">Cytosol</location>
    </subcellularLocation>
</comment>
<feature type="region of interest" description="Disordered" evidence="10">
    <location>
        <begin position="381"/>
        <end position="421"/>
    </location>
</feature>
<evidence type="ECO:0000256" key="7">
    <source>
        <dbReference type="ARBA" id="ARBA00044229"/>
    </source>
</evidence>
<dbReference type="EMBL" id="AMQM01005915">
    <property type="status" value="NOT_ANNOTATED_CDS"/>
    <property type="molecule type" value="Genomic_DNA"/>
</dbReference>
<reference evidence="13" key="3">
    <citation type="submission" date="2015-06" db="UniProtKB">
        <authorList>
            <consortium name="EnsemblMetazoa"/>
        </authorList>
    </citation>
    <scope>IDENTIFICATION</scope>
</reference>
<dbReference type="PANTHER" id="PTHR45989">
    <property type="entry name" value="TRANSLATION INITIATION FACTOR EIF-2B SUBUNIT GAMMA"/>
    <property type="match status" value="1"/>
</dbReference>
<evidence type="ECO:0000256" key="6">
    <source>
        <dbReference type="ARBA" id="ARBA00044196"/>
    </source>
</evidence>
<feature type="compositionally biased region" description="Polar residues" evidence="10">
    <location>
        <begin position="381"/>
        <end position="390"/>
    </location>
</feature>
<evidence type="ECO:0000256" key="8">
    <source>
        <dbReference type="ARBA" id="ARBA00045373"/>
    </source>
</evidence>
<dbReference type="AlphaFoldDB" id="T1FB56"/>
<evidence type="ECO:0000256" key="9">
    <source>
        <dbReference type="ARBA" id="ARBA00046432"/>
    </source>
</evidence>
<dbReference type="OrthoDB" id="10250549at2759"/>
<accession>T1FB56</accession>
<evidence type="ECO:0000313" key="14">
    <source>
        <dbReference type="Proteomes" id="UP000015101"/>
    </source>
</evidence>
<dbReference type="InterPro" id="IPR029044">
    <property type="entry name" value="Nucleotide-diphossugar_trans"/>
</dbReference>
<evidence type="ECO:0000256" key="4">
    <source>
        <dbReference type="ARBA" id="ARBA00022540"/>
    </source>
</evidence>
<dbReference type="InParanoid" id="T1FB56"/>